<proteinExistence type="predicted"/>
<feature type="compositionally biased region" description="Basic and acidic residues" evidence="1">
    <location>
        <begin position="1"/>
        <end position="20"/>
    </location>
</feature>
<dbReference type="InterPro" id="IPR037200">
    <property type="entry name" value="Isy1_sf"/>
</dbReference>
<dbReference type="Proteomes" id="UP000244722">
    <property type="component" value="Unassembled WGS sequence"/>
</dbReference>
<evidence type="ECO:0000313" key="2">
    <source>
        <dbReference type="EMBL" id="PUU81815.1"/>
    </source>
</evidence>
<reference evidence="2 3" key="1">
    <citation type="submission" date="2017-04" db="EMBL/GenBank/DDBJ databases">
        <title>Draft genome sequence of Tuber borchii Vittad., a whitish edible truffle.</title>
        <authorList>
            <consortium name="DOE Joint Genome Institute"/>
            <person name="Murat C."/>
            <person name="Kuo A."/>
            <person name="Barry K.W."/>
            <person name="Clum A."/>
            <person name="Dockter R.B."/>
            <person name="Fauchery L."/>
            <person name="Iotti M."/>
            <person name="Kohler A."/>
            <person name="Labutti K."/>
            <person name="Lindquist E.A."/>
            <person name="Lipzen A."/>
            <person name="Ohm R.A."/>
            <person name="Wang M."/>
            <person name="Grigoriev I.V."/>
            <person name="Zambonelli A."/>
            <person name="Martin F.M."/>
        </authorList>
    </citation>
    <scope>NUCLEOTIDE SEQUENCE [LARGE SCALE GENOMIC DNA]</scope>
    <source>
        <strain evidence="2 3">Tbo3840</strain>
    </source>
</reference>
<dbReference type="EMBL" id="NESQ01000039">
    <property type="protein sequence ID" value="PUU81815.1"/>
    <property type="molecule type" value="Genomic_DNA"/>
</dbReference>
<evidence type="ECO:0000313" key="3">
    <source>
        <dbReference type="Proteomes" id="UP000244722"/>
    </source>
</evidence>
<comment type="caution">
    <text evidence="2">The sequence shown here is derived from an EMBL/GenBank/DDBJ whole genome shotgun (WGS) entry which is preliminary data.</text>
</comment>
<keyword evidence="3" id="KW-1185">Reference proteome</keyword>
<protein>
    <submittedName>
        <fullName evidence="2">Uncharacterized protein</fullName>
    </submittedName>
</protein>
<dbReference type="AlphaFoldDB" id="A0A2T7A2B6"/>
<feature type="region of interest" description="Disordered" evidence="1">
    <location>
        <begin position="1"/>
        <end position="60"/>
    </location>
</feature>
<name>A0A2T7A2B6_TUBBO</name>
<gene>
    <name evidence="2" type="ORF">B9Z19DRAFT_1163559</name>
</gene>
<feature type="compositionally biased region" description="Basic and acidic residues" evidence="1">
    <location>
        <begin position="44"/>
        <end position="59"/>
    </location>
</feature>
<dbReference type="InterPro" id="IPR009360">
    <property type="entry name" value="Isy1"/>
</dbReference>
<dbReference type="SUPFAM" id="SSF140102">
    <property type="entry name" value="ISY1 domain-like"/>
    <property type="match status" value="1"/>
</dbReference>
<organism evidence="2 3">
    <name type="scientific">Tuber borchii</name>
    <name type="common">White truffle</name>
    <dbReference type="NCBI Taxonomy" id="42251"/>
    <lineage>
        <taxon>Eukaryota</taxon>
        <taxon>Fungi</taxon>
        <taxon>Dikarya</taxon>
        <taxon>Ascomycota</taxon>
        <taxon>Pezizomycotina</taxon>
        <taxon>Pezizomycetes</taxon>
        <taxon>Pezizales</taxon>
        <taxon>Tuberaceae</taxon>
        <taxon>Tuber</taxon>
    </lineage>
</organism>
<dbReference type="Pfam" id="PF06246">
    <property type="entry name" value="Isy1"/>
    <property type="match status" value="1"/>
</dbReference>
<dbReference type="STRING" id="42251.A0A2T7A2B6"/>
<sequence>MDRNSEKAESMPLRFSKEQAADLGFTDPRPTNHPPHRVNQPPKLKTEAPRSQHMRKDISGKLTNIKRPSDYQIRHLNTEINELTG</sequence>
<evidence type="ECO:0000256" key="1">
    <source>
        <dbReference type="SAM" id="MobiDB-lite"/>
    </source>
</evidence>
<dbReference type="GO" id="GO:0000350">
    <property type="term" value="P:generation of catalytic spliceosome for second transesterification step"/>
    <property type="evidence" value="ECO:0007669"/>
    <property type="project" value="InterPro"/>
</dbReference>
<accession>A0A2T7A2B6</accession>